<gene>
    <name evidence="2" type="ORF">CEXT_673071</name>
</gene>
<dbReference type="EMBL" id="BPLR01015317">
    <property type="protein sequence ID" value="GIY75259.1"/>
    <property type="molecule type" value="Genomic_DNA"/>
</dbReference>
<evidence type="ECO:0000313" key="2">
    <source>
        <dbReference type="EMBL" id="GIY75259.1"/>
    </source>
</evidence>
<sequence>MSSRDITMPSRDEKGPRGMAKLMKSIFYQILVVTGILMTVSKRLAKCSQEMKKGPQGMAKLMKSTEYQILTVTIERLRQYPQ</sequence>
<keyword evidence="1" id="KW-1133">Transmembrane helix</keyword>
<name>A0AAV4W072_CAEEX</name>
<reference evidence="2 3" key="1">
    <citation type="submission" date="2021-06" db="EMBL/GenBank/DDBJ databases">
        <title>Caerostris extrusa draft genome.</title>
        <authorList>
            <person name="Kono N."/>
            <person name="Arakawa K."/>
        </authorList>
    </citation>
    <scope>NUCLEOTIDE SEQUENCE [LARGE SCALE GENOMIC DNA]</scope>
</reference>
<keyword evidence="1" id="KW-0812">Transmembrane</keyword>
<protein>
    <submittedName>
        <fullName evidence="2">Uncharacterized protein</fullName>
    </submittedName>
</protein>
<comment type="caution">
    <text evidence="2">The sequence shown here is derived from an EMBL/GenBank/DDBJ whole genome shotgun (WGS) entry which is preliminary data.</text>
</comment>
<organism evidence="2 3">
    <name type="scientific">Caerostris extrusa</name>
    <name type="common">Bark spider</name>
    <name type="synonym">Caerostris bankana</name>
    <dbReference type="NCBI Taxonomy" id="172846"/>
    <lineage>
        <taxon>Eukaryota</taxon>
        <taxon>Metazoa</taxon>
        <taxon>Ecdysozoa</taxon>
        <taxon>Arthropoda</taxon>
        <taxon>Chelicerata</taxon>
        <taxon>Arachnida</taxon>
        <taxon>Araneae</taxon>
        <taxon>Araneomorphae</taxon>
        <taxon>Entelegynae</taxon>
        <taxon>Araneoidea</taxon>
        <taxon>Araneidae</taxon>
        <taxon>Caerostris</taxon>
    </lineage>
</organism>
<keyword evidence="1" id="KW-0472">Membrane</keyword>
<feature type="transmembrane region" description="Helical" evidence="1">
    <location>
        <begin position="26"/>
        <end position="45"/>
    </location>
</feature>
<proteinExistence type="predicted"/>
<evidence type="ECO:0000313" key="3">
    <source>
        <dbReference type="Proteomes" id="UP001054945"/>
    </source>
</evidence>
<keyword evidence="3" id="KW-1185">Reference proteome</keyword>
<dbReference type="Proteomes" id="UP001054945">
    <property type="component" value="Unassembled WGS sequence"/>
</dbReference>
<evidence type="ECO:0000256" key="1">
    <source>
        <dbReference type="SAM" id="Phobius"/>
    </source>
</evidence>
<accession>A0AAV4W072</accession>
<dbReference type="AlphaFoldDB" id="A0AAV4W072"/>